<dbReference type="EMBL" id="JAEIJD010000001">
    <property type="protein sequence ID" value="MBI6628462.1"/>
    <property type="molecule type" value="Genomic_DNA"/>
</dbReference>
<keyword evidence="1" id="KW-0808">Transferase</keyword>
<dbReference type="SUPFAM" id="SSF53756">
    <property type="entry name" value="UDP-Glycosyltransferase/glycogen phosphorylase"/>
    <property type="match status" value="1"/>
</dbReference>
<dbReference type="PANTHER" id="PTHR46401">
    <property type="entry name" value="GLYCOSYLTRANSFERASE WBBK-RELATED"/>
    <property type="match status" value="1"/>
</dbReference>
<dbReference type="GO" id="GO:0016757">
    <property type="term" value="F:glycosyltransferase activity"/>
    <property type="evidence" value="ECO:0007669"/>
    <property type="project" value="InterPro"/>
</dbReference>
<protein>
    <submittedName>
        <fullName evidence="3">Glycosyltransferase</fullName>
    </submittedName>
</protein>
<dbReference type="InterPro" id="IPR001296">
    <property type="entry name" value="Glyco_trans_1"/>
</dbReference>
<organism evidence="3 4">
    <name type="scientific">Pontibaca salina</name>
    <dbReference type="NCBI Taxonomy" id="2795731"/>
    <lineage>
        <taxon>Bacteria</taxon>
        <taxon>Pseudomonadati</taxon>
        <taxon>Pseudomonadota</taxon>
        <taxon>Alphaproteobacteria</taxon>
        <taxon>Rhodobacterales</taxon>
        <taxon>Roseobacteraceae</taxon>
        <taxon>Pontibaca</taxon>
    </lineage>
</organism>
<evidence type="ECO:0000256" key="1">
    <source>
        <dbReference type="ARBA" id="ARBA00022679"/>
    </source>
</evidence>
<dbReference type="Gene3D" id="3.40.50.2000">
    <property type="entry name" value="Glycogen Phosphorylase B"/>
    <property type="match status" value="1"/>
</dbReference>
<accession>A0A934HN72</accession>
<name>A0A934HN72_9RHOB</name>
<comment type="caution">
    <text evidence="3">The sequence shown here is derived from an EMBL/GenBank/DDBJ whole genome shotgun (WGS) entry which is preliminary data.</text>
</comment>
<dbReference type="AlphaFoldDB" id="A0A934HN72"/>
<dbReference type="Pfam" id="PF00534">
    <property type="entry name" value="Glycos_transf_1"/>
    <property type="match status" value="1"/>
</dbReference>
<evidence type="ECO:0000313" key="3">
    <source>
        <dbReference type="EMBL" id="MBI6628462.1"/>
    </source>
</evidence>
<evidence type="ECO:0000313" key="4">
    <source>
        <dbReference type="Proteomes" id="UP000613255"/>
    </source>
</evidence>
<sequence>MAQWGPPPIATVAHLGVNIHEADPAALPAGLLPADPYFVTLGTIEPRKGHDLLLDVWEVLARQIKHPPTLLICGTRGWNNRAVFDRLDRLPSGGPVREMAGLTDGAVAALVSGAQAMLCPSRAEGFGLPAVEAAARGVPVICNDLPVYREVIGNTPIYLAETCRYQWADAIRALTNKTTTTKSDASHGVFVAPRWQDHFRVVLESV</sequence>
<proteinExistence type="predicted"/>
<feature type="domain" description="Glycosyl transferase family 1" evidence="2">
    <location>
        <begin position="35"/>
        <end position="175"/>
    </location>
</feature>
<keyword evidence="4" id="KW-1185">Reference proteome</keyword>
<dbReference type="Proteomes" id="UP000613255">
    <property type="component" value="Unassembled WGS sequence"/>
</dbReference>
<dbReference type="PANTHER" id="PTHR46401:SF2">
    <property type="entry name" value="GLYCOSYLTRANSFERASE WBBK-RELATED"/>
    <property type="match status" value="1"/>
</dbReference>
<reference evidence="3" key="1">
    <citation type="submission" date="2020-12" db="EMBL/GenBank/DDBJ databases">
        <title>Pontibaca salina gen. nov., sp. nov., isolated from marine sediment.</title>
        <authorList>
            <person name="Bo J."/>
            <person name="Wang S."/>
            <person name="Song X."/>
            <person name="Du Z."/>
        </authorList>
    </citation>
    <scope>NUCLEOTIDE SEQUENCE</scope>
    <source>
        <strain evidence="3">S1109L</strain>
    </source>
</reference>
<evidence type="ECO:0000259" key="2">
    <source>
        <dbReference type="Pfam" id="PF00534"/>
    </source>
</evidence>
<gene>
    <name evidence="3" type="ORF">JAO82_01095</name>
</gene>